<protein>
    <submittedName>
        <fullName evidence="2">Uncharacterized protein</fullName>
    </submittedName>
</protein>
<sequence>MYSLLSLTAVSLLLTQTTLAQFDLQSPAFNLELLSEDPTLDGAFLDACHSGAALETLCVLQPGQIAADVPEVFYFNTSSSDDSSDAVTEGLVIYNLIYNDDLIESEPLTVYAELTDTLADQELTPSETGTALAFDDDEFLYIPDYDEVTGAVTSLYNW</sequence>
<dbReference type="EMBL" id="JAVRRL010000015">
    <property type="protein sequence ID" value="KAK5114915.1"/>
    <property type="molecule type" value="Genomic_DNA"/>
</dbReference>
<keyword evidence="1" id="KW-0732">Signal</keyword>
<feature type="chain" id="PRO_5042906443" evidence="1">
    <location>
        <begin position="21"/>
        <end position="158"/>
    </location>
</feature>
<organism evidence="2 3">
    <name type="scientific">Meristemomyces frigidus</name>
    <dbReference type="NCBI Taxonomy" id="1508187"/>
    <lineage>
        <taxon>Eukaryota</taxon>
        <taxon>Fungi</taxon>
        <taxon>Dikarya</taxon>
        <taxon>Ascomycota</taxon>
        <taxon>Pezizomycotina</taxon>
        <taxon>Dothideomycetes</taxon>
        <taxon>Dothideomycetidae</taxon>
        <taxon>Mycosphaerellales</taxon>
        <taxon>Teratosphaeriaceae</taxon>
        <taxon>Meristemomyces</taxon>
    </lineage>
</organism>
<comment type="caution">
    <text evidence="2">The sequence shown here is derived from an EMBL/GenBank/DDBJ whole genome shotgun (WGS) entry which is preliminary data.</text>
</comment>
<reference evidence="2" key="1">
    <citation type="submission" date="2023-08" db="EMBL/GenBank/DDBJ databases">
        <title>Black Yeasts Isolated from many extreme environments.</title>
        <authorList>
            <person name="Coleine C."/>
            <person name="Stajich J.E."/>
            <person name="Selbmann L."/>
        </authorList>
    </citation>
    <scope>NUCLEOTIDE SEQUENCE</scope>
    <source>
        <strain evidence="2">CCFEE 5401</strain>
    </source>
</reference>
<accession>A0AAN7TS00</accession>
<evidence type="ECO:0000313" key="3">
    <source>
        <dbReference type="Proteomes" id="UP001310890"/>
    </source>
</evidence>
<proteinExistence type="predicted"/>
<name>A0AAN7TS00_9PEZI</name>
<dbReference type="Proteomes" id="UP001310890">
    <property type="component" value="Unassembled WGS sequence"/>
</dbReference>
<evidence type="ECO:0000256" key="1">
    <source>
        <dbReference type="SAM" id="SignalP"/>
    </source>
</evidence>
<dbReference type="AlphaFoldDB" id="A0AAN7TS00"/>
<evidence type="ECO:0000313" key="2">
    <source>
        <dbReference type="EMBL" id="KAK5114915.1"/>
    </source>
</evidence>
<gene>
    <name evidence="2" type="ORF">LTR62_002074</name>
</gene>
<feature type="signal peptide" evidence="1">
    <location>
        <begin position="1"/>
        <end position="20"/>
    </location>
</feature>